<evidence type="ECO:0000256" key="2">
    <source>
        <dbReference type="ARBA" id="ARBA00023239"/>
    </source>
</evidence>
<organism evidence="4 5">
    <name type="scientific">Dactylosporangium sucinum</name>
    <dbReference type="NCBI Taxonomy" id="1424081"/>
    <lineage>
        <taxon>Bacteria</taxon>
        <taxon>Bacillati</taxon>
        <taxon>Actinomycetota</taxon>
        <taxon>Actinomycetes</taxon>
        <taxon>Micromonosporales</taxon>
        <taxon>Micromonosporaceae</taxon>
        <taxon>Dactylosporangium</taxon>
    </lineage>
</organism>
<dbReference type="Proteomes" id="UP000642070">
    <property type="component" value="Unassembled WGS sequence"/>
</dbReference>
<dbReference type="Pfam" id="PF05426">
    <property type="entry name" value="Alginate_lyase"/>
    <property type="match status" value="1"/>
</dbReference>
<proteinExistence type="predicted"/>
<name>A0A917SYJ8_9ACTN</name>
<keyword evidence="1" id="KW-0732">Signal</keyword>
<dbReference type="InterPro" id="IPR008397">
    <property type="entry name" value="Alginate_lyase_dom"/>
</dbReference>
<keyword evidence="5" id="KW-1185">Reference proteome</keyword>
<dbReference type="Gene3D" id="1.50.10.100">
    <property type="entry name" value="Chondroitin AC/alginate lyase"/>
    <property type="match status" value="1"/>
</dbReference>
<evidence type="ECO:0000256" key="1">
    <source>
        <dbReference type="ARBA" id="ARBA00022729"/>
    </source>
</evidence>
<evidence type="ECO:0000313" key="5">
    <source>
        <dbReference type="Proteomes" id="UP000642070"/>
    </source>
</evidence>
<reference evidence="4" key="1">
    <citation type="journal article" date="2014" name="Int. J. Syst. Evol. Microbiol.">
        <title>Complete genome sequence of Corynebacterium casei LMG S-19264T (=DSM 44701T), isolated from a smear-ripened cheese.</title>
        <authorList>
            <consortium name="US DOE Joint Genome Institute (JGI-PGF)"/>
            <person name="Walter F."/>
            <person name="Albersmeier A."/>
            <person name="Kalinowski J."/>
            <person name="Ruckert C."/>
        </authorList>
    </citation>
    <scope>NUCLEOTIDE SEQUENCE</scope>
    <source>
        <strain evidence="4">JCM 19831</strain>
    </source>
</reference>
<dbReference type="GO" id="GO:0042597">
    <property type="term" value="C:periplasmic space"/>
    <property type="evidence" value="ECO:0007669"/>
    <property type="project" value="InterPro"/>
</dbReference>
<dbReference type="SUPFAM" id="SSF48230">
    <property type="entry name" value="Chondroitin AC/alginate lyase"/>
    <property type="match status" value="1"/>
</dbReference>
<dbReference type="AlphaFoldDB" id="A0A917SYJ8"/>
<sequence length="317" mass="34706">MPQPRATVECGSKSNPNHGCTDERNDALAAYTLALAWYFTGDERYAEKATAVMDAWARVVRSHTNSNAKIQAGWSGVSWARAGELIRYTYRRWPAEQLERFSRMLREVYLSVVVVGEPNSNGNHELIEMDAAVSIAVFLDDRASYLKALALTRARIPAYIYLTIDGPRPRGPQGSHRDTPAEVESYWHNPGRYVDGLSQETCRDFGHTGWGFSAAGHIAATAWIQGTDLYAEIRPRLTAALEFHAGLDLGDPVPGWLCGGTVATGLGSTLEVAYNHYHGVLGLALPNTGKLVSGRRPAGANYFLAWETLTHAGNPFG</sequence>
<reference evidence="4" key="2">
    <citation type="submission" date="2020-09" db="EMBL/GenBank/DDBJ databases">
        <authorList>
            <person name="Sun Q."/>
            <person name="Ohkuma M."/>
        </authorList>
    </citation>
    <scope>NUCLEOTIDE SEQUENCE</scope>
    <source>
        <strain evidence="4">JCM 19831</strain>
    </source>
</reference>
<feature type="domain" description="Alginate lyase" evidence="3">
    <location>
        <begin position="25"/>
        <end position="243"/>
    </location>
</feature>
<evidence type="ECO:0000313" key="4">
    <source>
        <dbReference type="EMBL" id="GGM03947.1"/>
    </source>
</evidence>
<protein>
    <recommendedName>
        <fullName evidence="3">Alginate lyase domain-containing protein</fullName>
    </recommendedName>
</protein>
<dbReference type="GO" id="GO:0016829">
    <property type="term" value="F:lyase activity"/>
    <property type="evidence" value="ECO:0007669"/>
    <property type="project" value="UniProtKB-KW"/>
</dbReference>
<comment type="caution">
    <text evidence="4">The sequence shown here is derived from an EMBL/GenBank/DDBJ whole genome shotgun (WGS) entry which is preliminary data.</text>
</comment>
<gene>
    <name evidence="4" type="ORF">GCM10007977_001610</name>
</gene>
<keyword evidence="2" id="KW-0456">Lyase</keyword>
<accession>A0A917SYJ8</accession>
<dbReference type="EMBL" id="BMPI01000001">
    <property type="protein sequence ID" value="GGM03947.1"/>
    <property type="molecule type" value="Genomic_DNA"/>
</dbReference>
<dbReference type="InterPro" id="IPR008929">
    <property type="entry name" value="Chondroitin_lyas"/>
</dbReference>
<evidence type="ECO:0000259" key="3">
    <source>
        <dbReference type="Pfam" id="PF05426"/>
    </source>
</evidence>